<name>A0ABU4RTN0_9GAMM</name>
<dbReference type="CDD" id="cd00761">
    <property type="entry name" value="Glyco_tranf_GTA_type"/>
    <property type="match status" value="1"/>
</dbReference>
<dbReference type="RefSeq" id="WP_302723032.1">
    <property type="nucleotide sequence ID" value="NZ_JAULRU010000577.1"/>
</dbReference>
<dbReference type="PANTHER" id="PTHR22916:SF3">
    <property type="entry name" value="UDP-GLCNAC:BETAGAL BETA-1,3-N-ACETYLGLUCOSAMINYLTRANSFERASE-LIKE PROTEIN 1"/>
    <property type="match status" value="1"/>
</dbReference>
<evidence type="ECO:0000313" key="3">
    <source>
        <dbReference type="EMBL" id="MDX6848225.1"/>
    </source>
</evidence>
<sequence>MPHTISAIIPTYNRPDSLDDCLQSILKQTRLPDELIIVDDGDLGGFPLKDQFESAGVKCVYEQKNIPGVTESRNRAAEIATFEVLVFLEDDVVLFDDYIEQLVNTFDTCNDDTVVGVGGIIENDWFRYPKDLFEYLPFLLFGLTGLREGKVKRSGFATDYGKTPWPIKKTRSVDFLLGGVSAFKRSVFSEFQFSNRYRSASGYGQGEDKEFSYRVSRKYRLLVNPSARLYHYCAPKSNFNWVIKGRAFVLSRYYFFRDQVRRTPFDWLFFWFALFGYSLYRIGIALVSFKKKEWRRVQGIATGLLDICRGRSLDSL</sequence>
<dbReference type="Gene3D" id="3.90.550.10">
    <property type="entry name" value="Spore Coat Polysaccharide Biosynthesis Protein SpsA, Chain A"/>
    <property type="match status" value="1"/>
</dbReference>
<evidence type="ECO:0000256" key="1">
    <source>
        <dbReference type="SAM" id="Phobius"/>
    </source>
</evidence>
<feature type="transmembrane region" description="Helical" evidence="1">
    <location>
        <begin position="267"/>
        <end position="289"/>
    </location>
</feature>
<dbReference type="Proteomes" id="UP001273505">
    <property type="component" value="Unassembled WGS sequence"/>
</dbReference>
<keyword evidence="3" id="KW-0328">Glycosyltransferase</keyword>
<reference evidence="3 4" key="1">
    <citation type="submission" date="2023-11" db="EMBL/GenBank/DDBJ databases">
        <title>Gilvimarinus fulvus sp. nov., isolated from the surface of Kelp.</title>
        <authorList>
            <person name="Sun Y.Y."/>
            <person name="Gong Y."/>
            <person name="Du Z.J."/>
        </authorList>
    </citation>
    <scope>NUCLEOTIDE SEQUENCE [LARGE SCALE GENOMIC DNA]</scope>
    <source>
        <strain evidence="3 4">SDUM040013</strain>
    </source>
</reference>
<keyword evidence="1" id="KW-0812">Transmembrane</keyword>
<keyword evidence="3" id="KW-0808">Transferase</keyword>
<accession>A0ABU4RTN0</accession>
<dbReference type="Pfam" id="PF00535">
    <property type="entry name" value="Glycos_transf_2"/>
    <property type="match status" value="1"/>
</dbReference>
<dbReference type="SUPFAM" id="SSF53448">
    <property type="entry name" value="Nucleotide-diphospho-sugar transferases"/>
    <property type="match status" value="1"/>
</dbReference>
<protein>
    <submittedName>
        <fullName evidence="3">Glycosyltransferase</fullName>
        <ecNumber evidence="3">2.4.-.-</ecNumber>
    </submittedName>
</protein>
<organism evidence="3 4">
    <name type="scientific">Gilvimarinus gilvus</name>
    <dbReference type="NCBI Taxonomy" id="3058038"/>
    <lineage>
        <taxon>Bacteria</taxon>
        <taxon>Pseudomonadati</taxon>
        <taxon>Pseudomonadota</taxon>
        <taxon>Gammaproteobacteria</taxon>
        <taxon>Cellvibrionales</taxon>
        <taxon>Cellvibrionaceae</taxon>
        <taxon>Gilvimarinus</taxon>
    </lineage>
</organism>
<keyword evidence="1" id="KW-1133">Transmembrane helix</keyword>
<evidence type="ECO:0000313" key="4">
    <source>
        <dbReference type="Proteomes" id="UP001273505"/>
    </source>
</evidence>
<keyword evidence="4" id="KW-1185">Reference proteome</keyword>
<comment type="caution">
    <text evidence="3">The sequence shown here is derived from an EMBL/GenBank/DDBJ whole genome shotgun (WGS) entry which is preliminary data.</text>
</comment>
<dbReference type="InterPro" id="IPR029044">
    <property type="entry name" value="Nucleotide-diphossugar_trans"/>
</dbReference>
<dbReference type="GO" id="GO:0016757">
    <property type="term" value="F:glycosyltransferase activity"/>
    <property type="evidence" value="ECO:0007669"/>
    <property type="project" value="UniProtKB-KW"/>
</dbReference>
<keyword evidence="1" id="KW-0472">Membrane</keyword>
<proteinExistence type="predicted"/>
<evidence type="ECO:0000259" key="2">
    <source>
        <dbReference type="Pfam" id="PF00535"/>
    </source>
</evidence>
<dbReference type="EMBL" id="JAXAFO010000003">
    <property type="protein sequence ID" value="MDX6848225.1"/>
    <property type="molecule type" value="Genomic_DNA"/>
</dbReference>
<feature type="domain" description="Glycosyltransferase 2-like" evidence="2">
    <location>
        <begin position="6"/>
        <end position="139"/>
    </location>
</feature>
<gene>
    <name evidence="3" type="ORF">SCD92_02565</name>
</gene>
<dbReference type="EC" id="2.4.-.-" evidence="3"/>
<dbReference type="InterPro" id="IPR001173">
    <property type="entry name" value="Glyco_trans_2-like"/>
</dbReference>
<dbReference type="PANTHER" id="PTHR22916">
    <property type="entry name" value="GLYCOSYLTRANSFERASE"/>
    <property type="match status" value="1"/>
</dbReference>